<keyword evidence="1" id="KW-0812">Transmembrane</keyword>
<dbReference type="EMBL" id="CP021376">
    <property type="protein sequence ID" value="ART79246.1"/>
    <property type="molecule type" value="Genomic_DNA"/>
</dbReference>
<keyword evidence="1" id="KW-0472">Membrane</keyword>
<dbReference type="InterPro" id="IPR045584">
    <property type="entry name" value="Pilin-like"/>
</dbReference>
<protein>
    <recommendedName>
        <fullName evidence="4">Prepilin-type cleavage/methylation domain-containing protein</fullName>
    </recommendedName>
</protein>
<dbReference type="Pfam" id="PF07963">
    <property type="entry name" value="N_methyl"/>
    <property type="match status" value="1"/>
</dbReference>
<gene>
    <name evidence="2" type="ORF">CBP12_03035</name>
</gene>
<keyword evidence="3" id="KW-1185">Reference proteome</keyword>
<reference evidence="3" key="1">
    <citation type="submission" date="2017-05" db="EMBL/GenBank/DDBJ databases">
        <authorList>
            <person name="Sung H."/>
        </authorList>
    </citation>
    <scope>NUCLEOTIDE SEQUENCE [LARGE SCALE GENOMIC DNA]</scope>
    <source>
        <strain evidence="3">AMac2203</strain>
    </source>
</reference>
<dbReference type="KEGG" id="ocm:CBP12_03035"/>
<feature type="transmembrane region" description="Helical" evidence="1">
    <location>
        <begin position="6"/>
        <end position="27"/>
    </location>
</feature>
<evidence type="ECO:0000313" key="2">
    <source>
        <dbReference type="EMBL" id="ART79246.1"/>
    </source>
</evidence>
<organism evidence="2 3">
    <name type="scientific">Oceanisphaera avium</name>
    <dbReference type="NCBI Taxonomy" id="1903694"/>
    <lineage>
        <taxon>Bacteria</taxon>
        <taxon>Pseudomonadati</taxon>
        <taxon>Pseudomonadota</taxon>
        <taxon>Gammaproteobacteria</taxon>
        <taxon>Aeromonadales</taxon>
        <taxon>Aeromonadaceae</taxon>
        <taxon>Oceanisphaera</taxon>
    </lineage>
</organism>
<evidence type="ECO:0000313" key="3">
    <source>
        <dbReference type="Proteomes" id="UP000243793"/>
    </source>
</evidence>
<accession>A0A1Y0CWG1</accession>
<name>A0A1Y0CWG1_9GAMM</name>
<dbReference type="InterPro" id="IPR012902">
    <property type="entry name" value="N_methyl_site"/>
</dbReference>
<dbReference type="OrthoDB" id="5902365at2"/>
<evidence type="ECO:0000256" key="1">
    <source>
        <dbReference type="SAM" id="Phobius"/>
    </source>
</evidence>
<dbReference type="RefSeq" id="WP_086962833.1">
    <property type="nucleotide sequence ID" value="NZ_CP021376.1"/>
</dbReference>
<dbReference type="AlphaFoldDB" id="A0A1Y0CWG1"/>
<dbReference type="SUPFAM" id="SSF54523">
    <property type="entry name" value="Pili subunits"/>
    <property type="match status" value="1"/>
</dbReference>
<dbReference type="NCBIfam" id="TIGR02532">
    <property type="entry name" value="IV_pilin_GFxxxE"/>
    <property type="match status" value="1"/>
</dbReference>
<proteinExistence type="predicted"/>
<dbReference type="PROSITE" id="PS00409">
    <property type="entry name" value="PROKAR_NTER_METHYL"/>
    <property type="match status" value="1"/>
</dbReference>
<sequence length="179" mass="19514">MRKLSGFTLIELVIVLVIIGILGAVAAPKFLNMQGSAYTTNLKALHHSLQTASMLAHAKAISRGVDNAQGEVKLDMTNNFMLTDLPYDHPNVVTMKWGYPSATGNGIIKLLTNPSQFTSDPNAKGEYLYTHRTSDYTRLSIAMRQRHKLGSDAGNCELIYQAPTTLGQAPVITLYTNGC</sequence>
<dbReference type="Gene3D" id="3.30.700.10">
    <property type="entry name" value="Glycoprotein, Type 4 Pilin"/>
    <property type="match status" value="1"/>
</dbReference>
<keyword evidence="1" id="KW-1133">Transmembrane helix</keyword>
<dbReference type="Proteomes" id="UP000243793">
    <property type="component" value="Chromosome"/>
</dbReference>
<evidence type="ECO:0008006" key="4">
    <source>
        <dbReference type="Google" id="ProtNLM"/>
    </source>
</evidence>